<evidence type="ECO:0000313" key="1">
    <source>
        <dbReference type="EMBL" id="AZG78432.1"/>
    </source>
</evidence>
<sequence length="103" mass="10264">MTALAALPAEVLAGPMSAASPASVGLTTSFEQAYYRGYRRGYYRRGYGIPGAAVGAAAGVAGAAAGILGAGIAGASGYGYPGYGYGGSSCWQWDPIAGWVWAC</sequence>
<proteinExistence type="predicted"/>
<dbReference type="AlphaFoldDB" id="A0A3G8MB39"/>
<dbReference type="KEGG" id="mros:EHO51_00250"/>
<protein>
    <submittedName>
        <fullName evidence="1">Uncharacterized protein</fullName>
    </submittedName>
</protein>
<dbReference type="EMBL" id="CP034086">
    <property type="protein sequence ID" value="AZG78432.1"/>
    <property type="molecule type" value="Genomic_DNA"/>
</dbReference>
<gene>
    <name evidence="1" type="ORF">EHO51_00250</name>
</gene>
<name>A0A3G8MB39_9HYPH</name>
<evidence type="ECO:0000313" key="2">
    <source>
        <dbReference type="Proteomes" id="UP000273982"/>
    </source>
</evidence>
<dbReference type="Proteomes" id="UP000273982">
    <property type="component" value="Chromosome"/>
</dbReference>
<accession>A0A3G8MB39</accession>
<organism evidence="1 2">
    <name type="scientific">Methylocystis rosea</name>
    <dbReference type="NCBI Taxonomy" id="173366"/>
    <lineage>
        <taxon>Bacteria</taxon>
        <taxon>Pseudomonadati</taxon>
        <taxon>Pseudomonadota</taxon>
        <taxon>Alphaproteobacteria</taxon>
        <taxon>Hyphomicrobiales</taxon>
        <taxon>Methylocystaceae</taxon>
        <taxon>Methylocystis</taxon>
    </lineage>
</organism>
<reference evidence="1 2" key="1">
    <citation type="submission" date="2018-11" db="EMBL/GenBank/DDBJ databases">
        <title>Genome squencing of methanotrophic bacteria isolated from alkaline groundwater in Korea.</title>
        <authorList>
            <person name="Nguyen L.N."/>
        </authorList>
    </citation>
    <scope>NUCLEOTIDE SEQUENCE [LARGE SCALE GENOMIC DNA]</scope>
    <source>
        <strain evidence="1 2">GW6</strain>
    </source>
</reference>